<accession>A0A1A8RYC7</accession>
<name>A0A1A8RYC7_9TELE</name>
<gene>
    <name evidence="1" type="primary">Nfu_g_1_013334</name>
</gene>
<proteinExistence type="predicted"/>
<protein>
    <submittedName>
        <fullName evidence="1">Uncharacterized protein</fullName>
    </submittedName>
</protein>
<reference evidence="1" key="1">
    <citation type="submission" date="2016-05" db="EMBL/GenBank/DDBJ databases">
        <authorList>
            <person name="Lavstsen T."/>
            <person name="Jespersen J.S."/>
        </authorList>
    </citation>
    <scope>NUCLEOTIDE SEQUENCE</scope>
    <source>
        <tissue evidence="1">Brain</tissue>
    </source>
</reference>
<sequence length="75" mass="8287">WGNTFSPPKRRGVTRVTGRRYVTVRGAPACRETMIRAKQLTQRPRASVSDAGGETDIRSTCELLNLSLTPILTLT</sequence>
<dbReference type="EMBL" id="HAEH01020124">
    <property type="protein sequence ID" value="SBS10299.1"/>
    <property type="molecule type" value="Transcribed_RNA"/>
</dbReference>
<feature type="non-terminal residue" evidence="1">
    <location>
        <position position="75"/>
    </location>
</feature>
<evidence type="ECO:0000313" key="1">
    <source>
        <dbReference type="EMBL" id="SBS10299.1"/>
    </source>
</evidence>
<reference evidence="1" key="2">
    <citation type="submission" date="2016-06" db="EMBL/GenBank/DDBJ databases">
        <title>The genome of a short-lived fish provides insights into sex chromosome evolution and the genetic control of aging.</title>
        <authorList>
            <person name="Reichwald K."/>
            <person name="Felder M."/>
            <person name="Petzold A."/>
            <person name="Koch P."/>
            <person name="Groth M."/>
            <person name="Platzer M."/>
        </authorList>
    </citation>
    <scope>NUCLEOTIDE SEQUENCE</scope>
    <source>
        <tissue evidence="1">Brain</tissue>
    </source>
</reference>
<dbReference type="AlphaFoldDB" id="A0A1A8RYC7"/>
<feature type="non-terminal residue" evidence="1">
    <location>
        <position position="1"/>
    </location>
</feature>
<organism evidence="1">
    <name type="scientific">Nothobranchius rachovii</name>
    <name type="common">bluefin notho</name>
    <dbReference type="NCBI Taxonomy" id="451742"/>
    <lineage>
        <taxon>Eukaryota</taxon>
        <taxon>Metazoa</taxon>
        <taxon>Chordata</taxon>
        <taxon>Craniata</taxon>
        <taxon>Vertebrata</taxon>
        <taxon>Euteleostomi</taxon>
        <taxon>Actinopterygii</taxon>
        <taxon>Neopterygii</taxon>
        <taxon>Teleostei</taxon>
        <taxon>Neoteleostei</taxon>
        <taxon>Acanthomorphata</taxon>
        <taxon>Ovalentaria</taxon>
        <taxon>Atherinomorphae</taxon>
        <taxon>Cyprinodontiformes</taxon>
        <taxon>Nothobranchiidae</taxon>
        <taxon>Nothobranchius</taxon>
    </lineage>
</organism>